<keyword evidence="7 9" id="KW-0472">Membrane</keyword>
<dbReference type="PANTHER" id="PTHR35011:SF10">
    <property type="entry name" value="TRAP TRANSPORTER SMALL PERMEASE PROTEIN"/>
    <property type="match status" value="1"/>
</dbReference>
<comment type="function">
    <text evidence="9">Part of the tripartite ATP-independent periplasmic (TRAP) transport system.</text>
</comment>
<dbReference type="PANTHER" id="PTHR35011">
    <property type="entry name" value="2,3-DIKETO-L-GULONATE TRAP TRANSPORTER SMALL PERMEASE PROTEIN YIAM"/>
    <property type="match status" value="1"/>
</dbReference>
<evidence type="ECO:0000256" key="4">
    <source>
        <dbReference type="ARBA" id="ARBA00022519"/>
    </source>
</evidence>
<feature type="transmembrane region" description="Helical" evidence="9">
    <location>
        <begin position="125"/>
        <end position="146"/>
    </location>
</feature>
<dbReference type="EMBL" id="JBAKIA010000001">
    <property type="protein sequence ID" value="MEJ8472549.1"/>
    <property type="molecule type" value="Genomic_DNA"/>
</dbReference>
<keyword evidence="12" id="KW-1185">Reference proteome</keyword>
<feature type="transmembrane region" description="Helical" evidence="9">
    <location>
        <begin position="89"/>
        <end position="113"/>
    </location>
</feature>
<comment type="caution">
    <text evidence="11">The sequence shown here is derived from an EMBL/GenBank/DDBJ whole genome shotgun (WGS) entry which is preliminary data.</text>
</comment>
<dbReference type="Proteomes" id="UP001385499">
    <property type="component" value="Unassembled WGS sequence"/>
</dbReference>
<name>A0ABU8TEG6_9HYPH</name>
<feature type="transmembrane region" description="Helical" evidence="9">
    <location>
        <begin position="49"/>
        <end position="68"/>
    </location>
</feature>
<evidence type="ECO:0000259" key="10">
    <source>
        <dbReference type="Pfam" id="PF04290"/>
    </source>
</evidence>
<dbReference type="InterPro" id="IPR055348">
    <property type="entry name" value="DctQ"/>
</dbReference>
<keyword evidence="4 9" id="KW-0997">Cell inner membrane</keyword>
<dbReference type="InterPro" id="IPR007387">
    <property type="entry name" value="TRAP_DctQ"/>
</dbReference>
<feature type="transmembrane region" description="Helical" evidence="9">
    <location>
        <begin position="12"/>
        <end position="29"/>
    </location>
</feature>
<keyword evidence="2 9" id="KW-0813">Transport</keyword>
<dbReference type="RefSeq" id="WP_340272018.1">
    <property type="nucleotide sequence ID" value="NZ_JBAKIA010000001.1"/>
</dbReference>
<evidence type="ECO:0000256" key="7">
    <source>
        <dbReference type="ARBA" id="ARBA00023136"/>
    </source>
</evidence>
<evidence type="ECO:0000256" key="1">
    <source>
        <dbReference type="ARBA" id="ARBA00004429"/>
    </source>
</evidence>
<comment type="subunit">
    <text evidence="9">The complex comprises the extracytoplasmic solute receptor protein and the two transmembrane proteins.</text>
</comment>
<gene>
    <name evidence="11" type="ORF">V6575_00480</name>
</gene>
<keyword evidence="3" id="KW-1003">Cell membrane</keyword>
<evidence type="ECO:0000256" key="5">
    <source>
        <dbReference type="ARBA" id="ARBA00022692"/>
    </source>
</evidence>
<accession>A0ABU8TEG6</accession>
<evidence type="ECO:0000256" key="3">
    <source>
        <dbReference type="ARBA" id="ARBA00022475"/>
    </source>
</evidence>
<reference evidence="11 12" key="1">
    <citation type="submission" date="2024-02" db="EMBL/GenBank/DDBJ databases">
        <title>Roseibium algae sp. nov., isolated from marine alga (Grateloupia sp.), showing potential in myo-inositol conversion.</title>
        <authorList>
            <person name="Wang Y."/>
        </authorList>
    </citation>
    <scope>NUCLEOTIDE SEQUENCE [LARGE SCALE GENOMIC DNA]</scope>
    <source>
        <strain evidence="11 12">H3510</strain>
    </source>
</reference>
<comment type="similarity">
    <text evidence="8 9">Belongs to the TRAP transporter small permease family.</text>
</comment>
<protein>
    <recommendedName>
        <fullName evidence="9">TRAP transporter small permease protein</fullName>
    </recommendedName>
</protein>
<evidence type="ECO:0000313" key="11">
    <source>
        <dbReference type="EMBL" id="MEJ8472549.1"/>
    </source>
</evidence>
<evidence type="ECO:0000256" key="2">
    <source>
        <dbReference type="ARBA" id="ARBA00022448"/>
    </source>
</evidence>
<proteinExistence type="inferred from homology"/>
<comment type="subcellular location">
    <subcellularLocation>
        <location evidence="1 9">Cell inner membrane</location>
        <topology evidence="1 9">Multi-pass membrane protein</topology>
    </subcellularLocation>
</comment>
<organism evidence="11 12">
    <name type="scientific">Roseibium algae</name>
    <dbReference type="NCBI Taxonomy" id="3123038"/>
    <lineage>
        <taxon>Bacteria</taxon>
        <taxon>Pseudomonadati</taxon>
        <taxon>Pseudomonadota</taxon>
        <taxon>Alphaproteobacteria</taxon>
        <taxon>Hyphomicrobiales</taxon>
        <taxon>Stappiaceae</taxon>
        <taxon>Roseibium</taxon>
    </lineage>
</organism>
<feature type="domain" description="Tripartite ATP-independent periplasmic transporters DctQ component" evidence="10">
    <location>
        <begin position="19"/>
        <end position="152"/>
    </location>
</feature>
<evidence type="ECO:0000256" key="9">
    <source>
        <dbReference type="RuleBase" id="RU369079"/>
    </source>
</evidence>
<evidence type="ECO:0000313" key="12">
    <source>
        <dbReference type="Proteomes" id="UP001385499"/>
    </source>
</evidence>
<keyword evidence="5 9" id="KW-0812">Transmembrane</keyword>
<evidence type="ECO:0000256" key="6">
    <source>
        <dbReference type="ARBA" id="ARBA00022989"/>
    </source>
</evidence>
<sequence>MRYLRRLERIYLVSIFLSMVGLFTLNVIAREVGGTFASQLAWVEEAVRLMNIFLVFGALGLALERGRHVGIDTLRDALPERSRTIVRKIIDAVGFLFSAYMAYLAYLLVFFVLGTGQRSPTLDLPMGWVYMAPVLGFSLLSLRYLLSFLSVIDRFSRQNENDETSSIEGVQK</sequence>
<evidence type="ECO:0000256" key="8">
    <source>
        <dbReference type="ARBA" id="ARBA00038436"/>
    </source>
</evidence>
<dbReference type="Pfam" id="PF04290">
    <property type="entry name" value="DctQ"/>
    <property type="match status" value="1"/>
</dbReference>
<keyword evidence="6 9" id="KW-1133">Transmembrane helix</keyword>